<dbReference type="InterPro" id="IPR028992">
    <property type="entry name" value="Hedgehog/Intein_dom"/>
</dbReference>
<name>A0ABQ0PSB0_9PROT</name>
<comment type="caution">
    <text evidence="2">The sequence shown here is derived from an EMBL/GenBank/DDBJ whole genome shotgun (WGS) entry which is preliminary data.</text>
</comment>
<evidence type="ECO:0000259" key="1">
    <source>
        <dbReference type="Pfam" id="PF13403"/>
    </source>
</evidence>
<dbReference type="SUPFAM" id="SSF51294">
    <property type="entry name" value="Hedgehog/intein (Hint) domain"/>
    <property type="match status" value="1"/>
</dbReference>
<gene>
    <name evidence="2" type="ORF">AA14337_1427</name>
</gene>
<dbReference type="Gene3D" id="2.170.16.10">
    <property type="entry name" value="Hedgehog/Intein (Hint) domain"/>
    <property type="match status" value="1"/>
</dbReference>
<dbReference type="InterPro" id="IPR036844">
    <property type="entry name" value="Hint_dom_sf"/>
</dbReference>
<reference evidence="2" key="1">
    <citation type="submission" date="2013-04" db="EMBL/GenBank/DDBJ databases">
        <title>The genome sequencing project of 58 acetic acid bacteria.</title>
        <authorList>
            <person name="Okamoto-Kainuma A."/>
            <person name="Ishikawa M."/>
            <person name="Umino S."/>
            <person name="Koizumi Y."/>
            <person name="Shiwa Y."/>
            <person name="Yoshikawa H."/>
            <person name="Matsutani M."/>
            <person name="Matsushita K."/>
        </authorList>
    </citation>
    <scope>NUCLEOTIDE SEQUENCE</scope>
    <source>
        <strain evidence="2">DSM 14337</strain>
    </source>
</reference>
<accession>A0ABQ0PSB0</accession>
<keyword evidence="3" id="KW-1185">Reference proteome</keyword>
<feature type="domain" description="Hedgehog/Intein (Hint)" evidence="1">
    <location>
        <begin position="336"/>
        <end position="476"/>
    </location>
</feature>
<sequence>MSEATDQENTVTIVSDVTGQTTTTHHGLDAFNTVSSTRTIVTSNGLTYTVTTNQYTGLLSGAVYGTSYDVKITDSSGTSLLNQTNINRGINVLNIIQIGASGDVIAGSSDSAVLINLASIGNYVSLPGSTGDFTVGVGGLTANTYYIGGDTSIDGLANLLTGTTVNVVGGTATLTGTGGSALVGALNGSTVNIEYGGTLNTGAALASVLEGSTVNFGTGGGTVIINGGGTLISLLASGSLNATTFNNYDPSKDTIELQNTTNPIATYTIENGGLFGLDSSQKVIVLKDSSGNTVAEYAVKPADGVTLNNDTYNVNDLTNNPLKITYLNGNTYIGACFLAGSMIRTVDGDVAVEDVCIGDEVVAFDWRNNTDVVRPVVWVGKAHVNVRHGLPDDEAGWPVRILKDAIDNGVPYKDMLITAEHCLFFKDRFVPVRMLVNGVSIFYDKSISSYDYYHVETEQHSVITADGMLTESYLDTGNRSSFRQEGKIATLRGAVKNWEDDAGAPLDVERSFVEPLFRAIEWREDKVSKEQAPSAPELTNDPDLHLVTETGAVIRPMRRTSKEYSFMLPPGTQSVHIVSRASRPSDVIGPFVDDRRYMGVAVGSVRLLSAKRPVEITSHLTTEKPQGWHSDMEWQGAVWTDGNATLPLGDLLKHGKMGILSVSVLAAGPYLKNEKKTVTLTVRSA</sequence>
<protein>
    <recommendedName>
        <fullName evidence="1">Hedgehog/Intein (Hint) domain-containing protein</fullName>
    </recommendedName>
</protein>
<dbReference type="RefSeq" id="WP_082781808.1">
    <property type="nucleotide sequence ID" value="NZ_BAPF01000019.1"/>
</dbReference>
<organism evidence="2 3">
    <name type="scientific">Acetobacter malorum DSM 14337</name>
    <dbReference type="NCBI Taxonomy" id="1307910"/>
    <lineage>
        <taxon>Bacteria</taxon>
        <taxon>Pseudomonadati</taxon>
        <taxon>Pseudomonadota</taxon>
        <taxon>Alphaproteobacteria</taxon>
        <taxon>Acetobacterales</taxon>
        <taxon>Acetobacteraceae</taxon>
        <taxon>Acetobacter</taxon>
    </lineage>
</organism>
<proteinExistence type="predicted"/>
<dbReference type="EMBL" id="BAPF01000019">
    <property type="protein sequence ID" value="GBQ79372.1"/>
    <property type="molecule type" value="Genomic_DNA"/>
</dbReference>
<dbReference type="GeneID" id="29557418"/>
<dbReference type="Proteomes" id="UP001065047">
    <property type="component" value="Unassembled WGS sequence"/>
</dbReference>
<evidence type="ECO:0000313" key="2">
    <source>
        <dbReference type="EMBL" id="GBQ79372.1"/>
    </source>
</evidence>
<dbReference type="Pfam" id="PF13403">
    <property type="entry name" value="Hint_2"/>
    <property type="match status" value="1"/>
</dbReference>
<evidence type="ECO:0000313" key="3">
    <source>
        <dbReference type="Proteomes" id="UP001065047"/>
    </source>
</evidence>